<name>A0A8H5ZGV1_COCSA</name>
<dbReference type="PANTHER" id="PTHR36223:SF5">
    <property type="entry name" value="BETA-LACTAMASE-TYPE TRANSPEPTIDASE FOLD DOMAIN CONTAINING PROTEIN"/>
    <property type="match status" value="1"/>
</dbReference>
<accession>A0A8H5ZGV1</accession>
<sequence>MPTFLGLAVSIHADSNPLPEYSIQKQSKYHRITSYIPVPPAKIPPGATKPEQSSFAISITLLTPGLHVPYSTPKPTPEEPNPKPKIVGGLPGQTGERGKYSPTIAPYKPLTTSPNETIAAYIYFDGRAKEEVATLLRRGEETWVNSRWVSVPESEGGGLAEREFLFREVGLERWLNGLDLEGKDKDVAAKIERRKQRLEKKRAKRREVVNSSDEEDKKPSTNGVLRYSESQDAPVETLSGNDEFFTTDSDSEDEPPMPEAAGQIKVALFRVLASGEIKRQLRKMGILTSKEPPKVTSPAAKRKSGTLDFGSLKPLNADAGTKNFGGYRETSPKSKKKNQDAMDSDADDEDDVKLEDMDDDKDVIDKGLLSPEDALKQGELAEGVRKIKLKRQHSAEPVGRPAGASISDASGSPLSGTPAPDASSSNDASTSAPANSSETNSSNPLASPFKKQRASLPGFDETVRKSLGQALMGAQKERGNSDGNIPTIESKMEEDEEL</sequence>
<evidence type="ECO:0000313" key="2">
    <source>
        <dbReference type="EMBL" id="KAF5849006.1"/>
    </source>
</evidence>
<dbReference type="AlphaFoldDB" id="A0A8H5ZGV1"/>
<feature type="compositionally biased region" description="Low complexity" evidence="1">
    <location>
        <begin position="417"/>
        <end position="437"/>
    </location>
</feature>
<protein>
    <submittedName>
        <fullName evidence="2">Uncharacterized protein</fullName>
    </submittedName>
</protein>
<dbReference type="Proteomes" id="UP000624244">
    <property type="component" value="Unassembled WGS sequence"/>
</dbReference>
<feature type="compositionally biased region" description="Polar residues" evidence="1">
    <location>
        <begin position="238"/>
        <end position="248"/>
    </location>
</feature>
<organism evidence="2 3">
    <name type="scientific">Cochliobolus sativus</name>
    <name type="common">Common root rot and spot blotch fungus</name>
    <name type="synonym">Bipolaris sorokiniana</name>
    <dbReference type="NCBI Taxonomy" id="45130"/>
    <lineage>
        <taxon>Eukaryota</taxon>
        <taxon>Fungi</taxon>
        <taxon>Dikarya</taxon>
        <taxon>Ascomycota</taxon>
        <taxon>Pezizomycotina</taxon>
        <taxon>Dothideomycetes</taxon>
        <taxon>Pleosporomycetidae</taxon>
        <taxon>Pleosporales</taxon>
        <taxon>Pleosporineae</taxon>
        <taxon>Pleosporaceae</taxon>
        <taxon>Bipolaris</taxon>
    </lineage>
</organism>
<gene>
    <name evidence="2" type="ORF">GGP41_010145</name>
</gene>
<feature type="region of interest" description="Disordered" evidence="1">
    <location>
        <begin position="71"/>
        <end position="108"/>
    </location>
</feature>
<feature type="compositionally biased region" description="Polar residues" evidence="1">
    <location>
        <begin position="220"/>
        <end position="231"/>
    </location>
</feature>
<comment type="caution">
    <text evidence="2">The sequence shown here is derived from an EMBL/GenBank/DDBJ whole genome shotgun (WGS) entry which is preliminary data.</text>
</comment>
<feature type="compositionally biased region" description="Acidic residues" evidence="1">
    <location>
        <begin position="342"/>
        <end position="362"/>
    </location>
</feature>
<dbReference type="PANTHER" id="PTHR36223">
    <property type="entry name" value="BETA-LACTAMASE-TYPE TRANSPEPTIDASE FOLD DOMAIN CONTAINING PROTEIN"/>
    <property type="match status" value="1"/>
</dbReference>
<evidence type="ECO:0000313" key="3">
    <source>
        <dbReference type="Proteomes" id="UP000624244"/>
    </source>
</evidence>
<evidence type="ECO:0000256" key="1">
    <source>
        <dbReference type="SAM" id="MobiDB-lite"/>
    </source>
</evidence>
<feature type="region of interest" description="Disordered" evidence="1">
    <location>
        <begin position="200"/>
        <end position="260"/>
    </location>
</feature>
<feature type="region of interest" description="Disordered" evidence="1">
    <location>
        <begin position="283"/>
        <end position="498"/>
    </location>
</feature>
<proteinExistence type="predicted"/>
<reference evidence="2" key="1">
    <citation type="submission" date="2019-11" db="EMBL/GenBank/DDBJ databases">
        <title>Bipolaris sorokiniana Genome sequencing.</title>
        <authorList>
            <person name="Wang H."/>
        </authorList>
    </citation>
    <scope>NUCLEOTIDE SEQUENCE</scope>
</reference>
<dbReference type="EMBL" id="WNKQ01000010">
    <property type="protein sequence ID" value="KAF5849006.1"/>
    <property type="molecule type" value="Genomic_DNA"/>
</dbReference>